<comment type="subcellular location">
    <subcellularLocation>
        <location evidence="1">Secreted</location>
    </subcellularLocation>
</comment>
<comment type="similarity">
    <text evidence="4">Belongs to the calycin superfamily. Triabin family.</text>
</comment>
<evidence type="ECO:0000256" key="3">
    <source>
        <dbReference type="ARBA" id="ARBA00022729"/>
    </source>
</evidence>
<keyword evidence="3 5" id="KW-0732">Signal</keyword>
<name>Q7YSZ9_RHOPR</name>
<dbReference type="InterPro" id="IPR005657">
    <property type="entry name" value="Triabi/Procalin"/>
</dbReference>
<dbReference type="Gene3D" id="2.40.128.20">
    <property type="match status" value="1"/>
</dbReference>
<dbReference type="EMBL" id="AY340263">
    <property type="protein sequence ID" value="AAQ20828.1"/>
    <property type="molecule type" value="mRNA"/>
</dbReference>
<keyword evidence="2" id="KW-0964">Secreted</keyword>
<evidence type="ECO:0000256" key="4">
    <source>
        <dbReference type="ARBA" id="ARBA00034121"/>
    </source>
</evidence>
<dbReference type="CDD" id="cd19423">
    <property type="entry name" value="lipocalin_LTBP1-like"/>
    <property type="match status" value="1"/>
</dbReference>
<feature type="signal peptide" evidence="5">
    <location>
        <begin position="1"/>
        <end position="18"/>
    </location>
</feature>
<evidence type="ECO:0000256" key="5">
    <source>
        <dbReference type="SAM" id="SignalP"/>
    </source>
</evidence>
<reference evidence="6" key="2">
    <citation type="journal article" date="2004" name="Insect Biochem. Mol. Biol.">
        <title>Exploring the sialome of the blood-sucking bug Rhodnius prolixus.</title>
        <authorList>
            <person name="Ribeiro J.M."/>
            <person name="Andersen J."/>
            <person name="Silva-Neto M.A."/>
            <person name="Pham V.M."/>
            <person name="Garfield M.K."/>
            <person name="Valenzuela J.G."/>
        </authorList>
    </citation>
    <scope>NUCLEOTIDE SEQUENCE</scope>
    <source>
        <tissue evidence="6">Salivary glands</tissue>
    </source>
</reference>
<dbReference type="GO" id="GO:0030682">
    <property type="term" value="P:symbiont-mediated perturbation of host defenses"/>
    <property type="evidence" value="ECO:0007669"/>
    <property type="project" value="InterPro"/>
</dbReference>
<dbReference type="InterPro" id="IPR012674">
    <property type="entry name" value="Calycin"/>
</dbReference>
<dbReference type="SUPFAM" id="SSF50814">
    <property type="entry name" value="Lipocalins"/>
    <property type="match status" value="1"/>
</dbReference>
<sequence precursor="true">MEKFGAVIFLGLVMSTIAQRRQETTYLDQCQSIPEKSGFKKQQFFSGDWFMTHAKDATVDTLLCYKYTTLVNSEGKLEVQYRYFKKSEERKVICTQKDGNSQAPYIFKCVLIEGEEITYEYEVQHTIVETDGNSALLYRCLPVGYKYTDAFLVLNRQENGAVSREVQNALSTHNLDVNKFITRKNTVQRN</sequence>
<feature type="chain" id="PRO_5004294987" evidence="5">
    <location>
        <begin position="19"/>
        <end position="190"/>
    </location>
</feature>
<evidence type="ECO:0000256" key="1">
    <source>
        <dbReference type="ARBA" id="ARBA00004613"/>
    </source>
</evidence>
<protein>
    <submittedName>
        <fullName evidence="6">Procalin-like lipocalin 2</fullName>
    </submittedName>
</protein>
<proteinExistence type="evidence at transcript level"/>
<accession>Q7YSZ9</accession>
<dbReference type="VEuPathDB" id="VectorBase:RPRC000299"/>
<evidence type="ECO:0000256" key="2">
    <source>
        <dbReference type="ARBA" id="ARBA00022525"/>
    </source>
</evidence>
<organism evidence="6">
    <name type="scientific">Rhodnius prolixus</name>
    <name type="common">Triatomid bug</name>
    <dbReference type="NCBI Taxonomy" id="13249"/>
    <lineage>
        <taxon>Eukaryota</taxon>
        <taxon>Metazoa</taxon>
        <taxon>Ecdysozoa</taxon>
        <taxon>Arthropoda</taxon>
        <taxon>Hexapoda</taxon>
        <taxon>Insecta</taxon>
        <taxon>Pterygota</taxon>
        <taxon>Neoptera</taxon>
        <taxon>Paraneoptera</taxon>
        <taxon>Hemiptera</taxon>
        <taxon>Heteroptera</taxon>
        <taxon>Panheteroptera</taxon>
        <taxon>Cimicomorpha</taxon>
        <taxon>Reduviidae</taxon>
        <taxon>Triatominae</taxon>
        <taxon>Rhodnius</taxon>
    </lineage>
</organism>
<reference evidence="6" key="1">
    <citation type="submission" date="2003-07" db="EMBL/GenBank/DDBJ databases">
        <authorList>
            <person name="Duvall M.R."/>
        </authorList>
    </citation>
    <scope>NUCLEOTIDE SEQUENCE</scope>
    <source>
        <tissue evidence="6">Salivary glands</tissue>
    </source>
</reference>
<dbReference type="AlphaFoldDB" id="Q7YSZ9"/>
<evidence type="ECO:0000313" key="6">
    <source>
        <dbReference type="EMBL" id="AAQ20828.1"/>
    </source>
</evidence>
<dbReference type="Pfam" id="PF03973">
    <property type="entry name" value="Triabin"/>
    <property type="match status" value="1"/>
</dbReference>
<dbReference type="GO" id="GO:0005576">
    <property type="term" value="C:extracellular region"/>
    <property type="evidence" value="ECO:0007669"/>
    <property type="project" value="UniProtKB-SubCell"/>
</dbReference>